<comment type="function">
    <text evidence="11">Subunit R is required for both nuclease and ATPase activities, but not for modification.</text>
</comment>
<keyword evidence="10 11" id="KW-0238">DNA-binding</keyword>
<evidence type="ECO:0000256" key="7">
    <source>
        <dbReference type="ARBA" id="ARBA00022759"/>
    </source>
</evidence>
<proteinExistence type="inferred from homology"/>
<keyword evidence="5 11" id="KW-0547">Nucleotide-binding</keyword>
<protein>
    <recommendedName>
        <fullName evidence="11">Type I restriction enzyme endonuclease subunit</fullName>
        <shortName evidence="11">R protein</shortName>
        <ecNumber evidence="11">3.1.21.3</ecNumber>
    </recommendedName>
</protein>
<keyword evidence="7" id="KW-0255">Endonuclease</keyword>
<evidence type="ECO:0000256" key="8">
    <source>
        <dbReference type="ARBA" id="ARBA00022801"/>
    </source>
</evidence>
<dbReference type="Pfam" id="PF04313">
    <property type="entry name" value="HSDR_N"/>
    <property type="match status" value="1"/>
</dbReference>
<dbReference type="Pfam" id="PF12008">
    <property type="entry name" value="EcoR124_C"/>
    <property type="match status" value="1"/>
</dbReference>
<dbReference type="InterPro" id="IPR007409">
    <property type="entry name" value="Restrct_endonuc_type1_HsdR_N"/>
</dbReference>
<dbReference type="Gene3D" id="3.40.50.300">
    <property type="entry name" value="P-loop containing nucleotide triphosphate hydrolases"/>
    <property type="match status" value="2"/>
</dbReference>
<feature type="domain" description="Helicase ATP-binding" evidence="12">
    <location>
        <begin position="279"/>
        <end position="443"/>
    </location>
</feature>
<reference evidence="14" key="1">
    <citation type="submission" date="2016-11" db="EMBL/GenBank/DDBJ databases">
        <title>Genome sequence of Candidatus Phytoplasma solani strain SA-1.</title>
        <authorList>
            <person name="Haryono M."/>
            <person name="Samarzija I."/>
            <person name="Seruga Music M."/>
            <person name="Hogenhout S."/>
            <person name="Kuo C.-H."/>
        </authorList>
    </citation>
    <scope>NUCLEOTIDE SEQUENCE [LARGE SCALE GENOMIC DNA]</scope>
    <source>
        <strain evidence="14">SA-1</strain>
    </source>
</reference>
<evidence type="ECO:0000256" key="9">
    <source>
        <dbReference type="ARBA" id="ARBA00022840"/>
    </source>
</evidence>
<dbReference type="GO" id="GO:0009035">
    <property type="term" value="F:type I site-specific deoxyribonuclease activity"/>
    <property type="evidence" value="ECO:0007669"/>
    <property type="project" value="UniProtKB-EC"/>
</dbReference>
<keyword evidence="6 11" id="KW-0680">Restriction system</keyword>
<evidence type="ECO:0000256" key="1">
    <source>
        <dbReference type="ARBA" id="ARBA00000851"/>
    </source>
</evidence>
<evidence type="ECO:0000256" key="3">
    <source>
        <dbReference type="ARBA" id="ARBA00011296"/>
    </source>
</evidence>
<dbReference type="CDD" id="cd18800">
    <property type="entry name" value="SF2_C_EcoR124I-like"/>
    <property type="match status" value="1"/>
</dbReference>
<keyword evidence="4" id="KW-0540">Nuclease</keyword>
<dbReference type="EC" id="3.1.21.3" evidence="11"/>
<organism evidence="13 14">
    <name type="scientific">Candidatus Phytoplasma solani</name>
    <dbReference type="NCBI Taxonomy" id="69896"/>
    <lineage>
        <taxon>Bacteria</taxon>
        <taxon>Bacillati</taxon>
        <taxon>Mycoplasmatota</taxon>
        <taxon>Mollicutes</taxon>
        <taxon>Acholeplasmatales</taxon>
        <taxon>Acholeplasmataceae</taxon>
        <taxon>Candidatus Phytoplasma</taxon>
        <taxon>16SrXII (Stolbur group)</taxon>
    </lineage>
</organism>
<dbReference type="SUPFAM" id="SSF52540">
    <property type="entry name" value="P-loop containing nucleoside triphosphate hydrolases"/>
    <property type="match status" value="2"/>
</dbReference>
<dbReference type="Pfam" id="PF18766">
    <property type="entry name" value="SWI2_SNF2"/>
    <property type="match status" value="1"/>
</dbReference>
<comment type="catalytic activity">
    <reaction evidence="1 11">
        <text>Endonucleolytic cleavage of DNA to give random double-stranded fragments with terminal 5'-phosphates, ATP is simultaneously hydrolyzed.</text>
        <dbReference type="EC" id="3.1.21.3"/>
    </reaction>
</comment>
<evidence type="ECO:0000256" key="2">
    <source>
        <dbReference type="ARBA" id="ARBA00008598"/>
    </source>
</evidence>
<keyword evidence="14" id="KW-1185">Reference proteome</keyword>
<dbReference type="InterPro" id="IPR051268">
    <property type="entry name" value="Type-I_R_enzyme_R_subunit"/>
</dbReference>
<evidence type="ECO:0000256" key="5">
    <source>
        <dbReference type="ARBA" id="ARBA00022741"/>
    </source>
</evidence>
<dbReference type="PANTHER" id="PTHR30195">
    <property type="entry name" value="TYPE I SITE-SPECIFIC DEOXYRIBONUCLEASE PROTEIN SUBUNIT M AND R"/>
    <property type="match status" value="1"/>
</dbReference>
<comment type="subunit">
    <text evidence="3 11">The type I restriction/modification system is composed of three polypeptides R, M and S.</text>
</comment>
<dbReference type="CDD" id="cd22332">
    <property type="entry name" value="HsdR_N"/>
    <property type="match status" value="1"/>
</dbReference>
<dbReference type="InterPro" id="IPR040980">
    <property type="entry name" value="SWI2_SNF2"/>
</dbReference>
<dbReference type="NCBIfam" id="TIGR00348">
    <property type="entry name" value="hsdR"/>
    <property type="match status" value="1"/>
</dbReference>
<gene>
    <name evidence="13" type="primary">hsdR</name>
    <name evidence="13" type="ORF">PSSA1_v1c2570</name>
</gene>
<dbReference type="Proteomes" id="UP000283896">
    <property type="component" value="Unassembled WGS sequence"/>
</dbReference>
<dbReference type="PROSITE" id="PS51192">
    <property type="entry name" value="HELICASE_ATP_BIND_1"/>
    <property type="match status" value="1"/>
</dbReference>
<dbReference type="InterPro" id="IPR022625">
    <property type="entry name" value="TypeI_RM_Rsu_C"/>
</dbReference>
<evidence type="ECO:0000256" key="10">
    <source>
        <dbReference type="ARBA" id="ARBA00023125"/>
    </source>
</evidence>
<evidence type="ECO:0000256" key="4">
    <source>
        <dbReference type="ARBA" id="ARBA00022722"/>
    </source>
</evidence>
<dbReference type="InterPro" id="IPR004473">
    <property type="entry name" value="Restrct_endonuc_typeI_HsdR"/>
</dbReference>
<keyword evidence="9 11" id="KW-0067">ATP-binding</keyword>
<evidence type="ECO:0000313" key="14">
    <source>
        <dbReference type="Proteomes" id="UP000283896"/>
    </source>
</evidence>
<dbReference type="PANTHER" id="PTHR30195:SF16">
    <property type="entry name" value="TYPE I RESTRICTION ENZYME ENDONUCLEASE SUBUNIT"/>
    <property type="match status" value="1"/>
</dbReference>
<dbReference type="InterPro" id="IPR055180">
    <property type="entry name" value="HsdR_RecA-like_helicase_dom_2"/>
</dbReference>
<dbReference type="Gene3D" id="1.20.58.910">
    <property type="match status" value="1"/>
</dbReference>
<evidence type="ECO:0000256" key="11">
    <source>
        <dbReference type="RuleBase" id="RU364115"/>
    </source>
</evidence>
<dbReference type="InterPro" id="IPR014001">
    <property type="entry name" value="Helicase_ATP-bd"/>
</dbReference>
<accession>A0A421NY35</accession>
<name>A0A421NY35_9MOLU</name>
<dbReference type="GO" id="GO:0003677">
    <property type="term" value="F:DNA binding"/>
    <property type="evidence" value="ECO:0007669"/>
    <property type="project" value="UniProtKB-KW"/>
</dbReference>
<dbReference type="GO" id="GO:0005524">
    <property type="term" value="F:ATP binding"/>
    <property type="evidence" value="ECO:0007669"/>
    <property type="project" value="UniProtKB-KW"/>
</dbReference>
<dbReference type="Pfam" id="PF22679">
    <property type="entry name" value="T1R_D3-like"/>
    <property type="match status" value="1"/>
</dbReference>
<evidence type="ECO:0000259" key="12">
    <source>
        <dbReference type="PROSITE" id="PS51192"/>
    </source>
</evidence>
<comment type="similarity">
    <text evidence="2 11">Belongs to the HsdR family.</text>
</comment>
<evidence type="ECO:0000256" key="6">
    <source>
        <dbReference type="ARBA" id="ARBA00022747"/>
    </source>
</evidence>
<evidence type="ECO:0000313" key="13">
    <source>
        <dbReference type="EMBL" id="RMI88830.1"/>
    </source>
</evidence>
<dbReference type="AlphaFoldDB" id="A0A421NY35"/>
<comment type="caution">
    <text evidence="13">The sequence shown here is derived from an EMBL/GenBank/DDBJ whole genome shotgun (WGS) entry which is preliminary data.</text>
</comment>
<dbReference type="Gene3D" id="3.90.1570.50">
    <property type="match status" value="1"/>
</dbReference>
<dbReference type="EMBL" id="MPBG01000003">
    <property type="protein sequence ID" value="RMI88830.1"/>
    <property type="molecule type" value="Genomic_DNA"/>
</dbReference>
<dbReference type="GO" id="GO:0009307">
    <property type="term" value="P:DNA restriction-modification system"/>
    <property type="evidence" value="ECO:0007669"/>
    <property type="project" value="UniProtKB-KW"/>
</dbReference>
<dbReference type="InterPro" id="IPR027417">
    <property type="entry name" value="P-loop_NTPase"/>
</dbReference>
<keyword evidence="8 11" id="KW-0378">Hydrolase</keyword>
<sequence length="1066" mass="126727">MSFNCIFLLKNLKKVKKLRMVIDEKILEEEIIKQLSKKNGYSYIKINNQEELEQNFRTQIENFNKDALNNKKITDKQFKQLMYELERKNDVFHCAQRLRDSIDIQNADEKNYINLRLFDTKKWCSNYFQVTNQVTESIDHHNSFRYDIIILINGLPLVMMELKKPGEDYRKAFKQIKRNYKSEGLKSLFNYLQLFVISNKNTTKYFVNNKADDLSEELIFSWTKENNEIINFLDQFVDSFLNKCHLGKMIARFIVLNETEEKLIVLKPYQVHAAEKLTKLVEETNNNGYVWHATGSGKTLTSFKLSQILEENLEEKYIFFLVDRKDLDEQTIQEFNKFNADIVEDIENTKKLRETIQKGCNSLIVTTIQKLNILCQQKDAVLNKLKNMKIIFIIDECHRSQAGEMRQKITSSFPRAQFLGFTGTPILKQENANLKTTDDLFEKCRHKYLLINAIKDHNVVPWEIFYLKNNDKITSNHELIVTDILEKHYENTNKAKFNALMTVSKIEDLMSYYKLFKNKKPPFKIAAIFHELELQDLDKTDNLNFTTKQKQIKNHKNEKNLAEIINDYNQTFGTKVNSRTYASHLAKKFKKKEIDLLIVVNMFLVGFDSPRTNTLYVDRQLEKHFLIQAFSRVNRVCPSPSKDRGKIVCYQTTKKNVDEAIELFAIQQKSQLKDIIQSEQEFNVDIETKLKQRIQQLLQITPNPMATEQLDDCEQQKKFLKAFKELQNFKEFIETQKPEFDWNDFNKHLPLEQFKAFKQKYEDMRIEVQKNCIQPTKKSKYKRQLSEWQKQAELQPGIYSGQELKAKTKHLSHLFISNEIENQAIHIVDRNHPEKKILKSFKINNQNSEFKSVSVQNNNLYQNNDPKATLSFQDDDWIEINGYWSSQTPPLNEKTKDDTNFEQTSYSDDDFTSEIIDFNFLKRLKRLKDQNEMSEKEIIKYIQDLNVPEEKKQMLHKYFQNNNINATWNEFVEEQLEQEKKDFCHVFTLEPEFVTFIDELIKDYKYYGYIKHTKIRNYLDNNSSFFDAYTRGKKEEIWELNGQMIEKIINFIKNFIQKEKIMIIKG</sequence>
<dbReference type="SMART" id="SM00487">
    <property type="entry name" value="DEXDc"/>
    <property type="match status" value="1"/>
</dbReference>